<dbReference type="AlphaFoldDB" id="D9PXU7"/>
<dbReference type="KEGG" id="mmg:MTBMA_c14660"/>
<evidence type="ECO:0000313" key="2">
    <source>
        <dbReference type="Proteomes" id="UP000000345"/>
    </source>
</evidence>
<name>D9PXU7_METTM</name>
<reference evidence="1 2" key="2">
    <citation type="journal article" date="2010" name="J. Bacteriol.">
        <title>Complete genome sequence of Methanothermobacter marburgensis, a methanoarchaeon model organism.</title>
        <authorList>
            <person name="Liesegang H."/>
            <person name="Kaster A.K."/>
            <person name="Wiezer A."/>
            <person name="Goenrich M."/>
            <person name="Wollherr A."/>
            <person name="Seedorf H."/>
            <person name="Gottschalk G."/>
            <person name="Thauer R.K."/>
        </authorList>
    </citation>
    <scope>NUCLEOTIDE SEQUENCE [LARGE SCALE GENOMIC DNA]</scope>
    <source>
        <strain evidence="2">ATCC BAA-927 / DSM 2133 / JCM 14651 / NBRC 100331 / OCM 82 / Marburg</strain>
    </source>
</reference>
<dbReference type="EMBL" id="CP001710">
    <property type="protein sequence ID" value="ADL59045.1"/>
    <property type="molecule type" value="Genomic_DNA"/>
</dbReference>
<dbReference type="Proteomes" id="UP000000345">
    <property type="component" value="Chromosome"/>
</dbReference>
<gene>
    <name evidence="1" type="ordered locus">MTBMA_c14660</name>
</gene>
<dbReference type="STRING" id="79929.MTBMA_c14660"/>
<organism evidence="1 2">
    <name type="scientific">Methanothermobacter marburgensis (strain ATCC BAA-927 / DSM 2133 / JCM 14651 / NBRC 100331 / OCM 82 / Marburg)</name>
    <name type="common">Methanobacterium thermoautotrophicum</name>
    <dbReference type="NCBI Taxonomy" id="79929"/>
    <lineage>
        <taxon>Archaea</taxon>
        <taxon>Methanobacteriati</taxon>
        <taxon>Methanobacteriota</taxon>
        <taxon>Methanomada group</taxon>
        <taxon>Methanobacteria</taxon>
        <taxon>Methanobacteriales</taxon>
        <taxon>Methanobacteriaceae</taxon>
        <taxon>Methanothermobacter</taxon>
    </lineage>
</organism>
<evidence type="ECO:0000313" key="1">
    <source>
        <dbReference type="EMBL" id="ADL59045.1"/>
    </source>
</evidence>
<accession>D9PXU7</accession>
<proteinExistence type="predicted"/>
<keyword evidence="2" id="KW-1185">Reference proteome</keyword>
<dbReference type="PaxDb" id="79929-MTBMA_c14660"/>
<sequence>MIKESFNPFTAFYKVKKYEKICNRVSTGQTTAMGIICIAGGSTFVKIGGILNSFFISFKGSSKEVIISSLNPTAVPSNKSIYSSSSSFLTTFPKILNSP</sequence>
<reference key="1">
    <citation type="submission" date="2009-08" db="EMBL/GenBank/DDBJ databases">
        <title>The genome sequence of Methanothermobacter marburgensis.</title>
        <authorList>
            <person name="Kaster A."/>
            <person name="Seedorf H."/>
            <person name="Goenrich M."/>
            <person name="Wiezer A."/>
            <person name="Liesegang H."/>
            <person name="Thauer R."/>
            <person name="Gottschalk G."/>
        </authorList>
    </citation>
    <scope>NUCLEOTIDE SEQUENCE</scope>
    <source>
        <strain>Marburg</strain>
    </source>
</reference>
<protein>
    <submittedName>
        <fullName evidence="1">Uncharacterized protein</fullName>
    </submittedName>
</protein>
<dbReference type="HOGENOM" id="CLU_2313846_0_0_2"/>